<evidence type="ECO:0000313" key="2">
    <source>
        <dbReference type="Proteomes" id="UP000192042"/>
    </source>
</evidence>
<sequence length="191" mass="21341">MAQSSTPSDYLSLGRQLAILLGSSLEGRSGDALKELARAYDPSANDARVSAEVFLFHKYLVVQSCVGMFPESEVERVIGGLFAALNEKATRLEFSQERQQAMEQMWQMRARQFDAPFTEDREHFVQQAQDGVYWKHSLSRFCQNVLELENPPDIWAGGKGPSHKASAAVTEAVEQLVAAMREMSRLHFGVS</sequence>
<organism evidence="1 2">
    <name type="scientific">Nitrospira japonica</name>
    <dbReference type="NCBI Taxonomy" id="1325564"/>
    <lineage>
        <taxon>Bacteria</taxon>
        <taxon>Pseudomonadati</taxon>
        <taxon>Nitrospirota</taxon>
        <taxon>Nitrospiria</taxon>
        <taxon>Nitrospirales</taxon>
        <taxon>Nitrospiraceae</taxon>
        <taxon>Nitrospira</taxon>
    </lineage>
</organism>
<accession>A0A1W1I036</accession>
<keyword evidence="2" id="KW-1185">Reference proteome</keyword>
<reference evidence="1 2" key="1">
    <citation type="submission" date="2017-03" db="EMBL/GenBank/DDBJ databases">
        <authorList>
            <person name="Afonso C.L."/>
            <person name="Miller P.J."/>
            <person name="Scott M.A."/>
            <person name="Spackman E."/>
            <person name="Goraichik I."/>
            <person name="Dimitrov K.M."/>
            <person name="Suarez D.L."/>
            <person name="Swayne D.E."/>
        </authorList>
    </citation>
    <scope>NUCLEOTIDE SEQUENCE [LARGE SCALE GENOMIC DNA]</scope>
    <source>
        <strain evidence="1">Genome sequencing of Nitrospira japonica strain NJ11</strain>
    </source>
</reference>
<proteinExistence type="predicted"/>
<protein>
    <submittedName>
        <fullName evidence="1">Uncharacterized protein</fullName>
    </submittedName>
</protein>
<dbReference type="KEGG" id="nja:NSJP_0077"/>
<dbReference type="RefSeq" id="WP_080884967.1">
    <property type="nucleotide sequence ID" value="NZ_LT828648.1"/>
</dbReference>
<dbReference type="OrthoDB" id="9789200at2"/>
<dbReference type="EMBL" id="LT828648">
    <property type="protein sequence ID" value="SLM46249.1"/>
    <property type="molecule type" value="Genomic_DNA"/>
</dbReference>
<evidence type="ECO:0000313" key="1">
    <source>
        <dbReference type="EMBL" id="SLM46249.1"/>
    </source>
</evidence>
<name>A0A1W1I036_9BACT</name>
<gene>
    <name evidence="1" type="ORF">NSJP_0077</name>
</gene>
<dbReference type="AlphaFoldDB" id="A0A1W1I036"/>
<dbReference type="Proteomes" id="UP000192042">
    <property type="component" value="Chromosome I"/>
</dbReference>